<evidence type="ECO:0000313" key="2">
    <source>
        <dbReference type="EMBL" id="OAI06217.1"/>
    </source>
</evidence>
<dbReference type="AlphaFoldDB" id="A0A177MK85"/>
<keyword evidence="1" id="KW-0812">Transmembrane</keyword>
<keyword evidence="1" id="KW-1133">Transmembrane helix</keyword>
<proteinExistence type="predicted"/>
<protein>
    <submittedName>
        <fullName evidence="2">Uncharacterized protein</fullName>
    </submittedName>
</protein>
<evidence type="ECO:0000256" key="1">
    <source>
        <dbReference type="SAM" id="Phobius"/>
    </source>
</evidence>
<organism evidence="2 3">
    <name type="scientific">Methylomonas methanica</name>
    <dbReference type="NCBI Taxonomy" id="421"/>
    <lineage>
        <taxon>Bacteria</taxon>
        <taxon>Pseudomonadati</taxon>
        <taxon>Pseudomonadota</taxon>
        <taxon>Gammaproteobacteria</taxon>
        <taxon>Methylococcales</taxon>
        <taxon>Methylococcaceae</taxon>
        <taxon>Methylomonas</taxon>
    </lineage>
</organism>
<evidence type="ECO:0000313" key="3">
    <source>
        <dbReference type="Proteomes" id="UP000078090"/>
    </source>
</evidence>
<gene>
    <name evidence="2" type="ORF">A1332_01560</name>
</gene>
<name>A0A177MK85_METMH</name>
<comment type="caution">
    <text evidence="2">The sequence shown here is derived from an EMBL/GenBank/DDBJ whole genome shotgun (WGS) entry which is preliminary data.</text>
</comment>
<feature type="transmembrane region" description="Helical" evidence="1">
    <location>
        <begin position="38"/>
        <end position="58"/>
    </location>
</feature>
<feature type="transmembrane region" description="Helical" evidence="1">
    <location>
        <begin position="12"/>
        <end position="32"/>
    </location>
</feature>
<sequence>MDRIDRFIKMICGHLVTTVIAIAVGLATELLARCWCTWPQLEMIVALYIAIVSLGGIAKSDSGSFFAINPKGESFVIKLKKLFRLHTGLHLSSWLRCFTGWHDRFHFCLDAIFMAVVFTRLSMGMATFGINLTGVSMRTAPA</sequence>
<dbReference type="EMBL" id="LUUG01000060">
    <property type="protein sequence ID" value="OAI06217.1"/>
    <property type="molecule type" value="Genomic_DNA"/>
</dbReference>
<keyword evidence="1" id="KW-0472">Membrane</keyword>
<reference evidence="2 3" key="1">
    <citation type="submission" date="2016-03" db="EMBL/GenBank/DDBJ databases">
        <authorList>
            <person name="Ploux O."/>
        </authorList>
    </citation>
    <scope>NUCLEOTIDE SEQUENCE [LARGE SCALE GENOMIC DNA]</scope>
    <source>
        <strain evidence="2 3">R-45363</strain>
    </source>
</reference>
<accession>A0A177MK85</accession>
<dbReference type="Proteomes" id="UP000078090">
    <property type="component" value="Unassembled WGS sequence"/>
</dbReference>